<evidence type="ECO:0000256" key="7">
    <source>
        <dbReference type="ARBA" id="ARBA00022705"/>
    </source>
</evidence>
<evidence type="ECO:0000256" key="8">
    <source>
        <dbReference type="ARBA" id="ARBA00022722"/>
    </source>
</evidence>
<evidence type="ECO:0000256" key="5">
    <source>
        <dbReference type="ARBA" id="ARBA00022679"/>
    </source>
</evidence>
<dbReference type="EC" id="2.7.7.7" evidence="3 16"/>
<dbReference type="SUPFAM" id="SSF53098">
    <property type="entry name" value="Ribonuclease H-like"/>
    <property type="match status" value="1"/>
</dbReference>
<comment type="caution">
    <text evidence="19">The sequence shown here is derived from an EMBL/GenBank/DDBJ whole genome shotgun (WGS) entry which is preliminary data.</text>
</comment>
<keyword evidence="12 16" id="KW-0460">Magnesium</keyword>
<keyword evidence="14 16" id="KW-0464">Manganese</keyword>
<comment type="cofactor">
    <cofactor evidence="1 16">
        <name>Mn(2+)</name>
        <dbReference type="ChEBI" id="CHEBI:29035"/>
    </cofactor>
</comment>
<name>A0ABU8R6U8_9PSED</name>
<keyword evidence="8 16" id="KW-0540">Nuclease</keyword>
<dbReference type="InterPro" id="IPR006054">
    <property type="entry name" value="DnaQ"/>
</dbReference>
<reference evidence="19 20" key="1">
    <citation type="submission" date="2024-02" db="EMBL/GenBank/DDBJ databases">
        <title>Identification of pathogenicity and growth-promoting functions of Pseudomonas putida variants.</title>
        <authorList>
            <person name="Sun J."/>
        </authorList>
    </citation>
    <scope>NUCLEOTIDE SEQUENCE [LARGE SCALE GENOMIC DNA]</scope>
    <source>
        <strain evidence="19 20">A04</strain>
    </source>
</reference>
<dbReference type="PANTHER" id="PTHR30231">
    <property type="entry name" value="DNA POLYMERASE III SUBUNIT EPSILON"/>
    <property type="match status" value="1"/>
</dbReference>
<keyword evidence="20" id="KW-1185">Reference proteome</keyword>
<keyword evidence="6 16" id="KW-0548">Nucleotidyltransferase</keyword>
<evidence type="ECO:0000256" key="4">
    <source>
        <dbReference type="ARBA" id="ARBA00020352"/>
    </source>
</evidence>
<evidence type="ECO:0000256" key="10">
    <source>
        <dbReference type="ARBA" id="ARBA00022801"/>
    </source>
</evidence>
<dbReference type="InterPro" id="IPR013520">
    <property type="entry name" value="Ribonucl_H"/>
</dbReference>
<dbReference type="Pfam" id="PF00929">
    <property type="entry name" value="RNase_T"/>
    <property type="match status" value="1"/>
</dbReference>
<comment type="subunit">
    <text evidence="16">DNA polymerase III contains a core (composed of alpha, epsilon and theta chains) that associates with a tau subunit. This core dimerizes to form the POLIII' complex. PolIII' associates with the gamma complex (composed of gamma, delta, delta', psi and chi chains) and with the beta chain to form the complete DNA polymerase III complex.</text>
</comment>
<feature type="region of interest" description="Disordered" evidence="17">
    <location>
        <begin position="185"/>
        <end position="206"/>
    </location>
</feature>
<comment type="cofactor">
    <cofactor evidence="2 16">
        <name>Mg(2+)</name>
        <dbReference type="ChEBI" id="CHEBI:18420"/>
    </cofactor>
</comment>
<evidence type="ECO:0000256" key="1">
    <source>
        <dbReference type="ARBA" id="ARBA00001936"/>
    </source>
</evidence>
<dbReference type="InterPro" id="IPR006309">
    <property type="entry name" value="DnaQ_proteo"/>
</dbReference>
<evidence type="ECO:0000259" key="18">
    <source>
        <dbReference type="SMART" id="SM00479"/>
    </source>
</evidence>
<evidence type="ECO:0000313" key="20">
    <source>
        <dbReference type="Proteomes" id="UP001377692"/>
    </source>
</evidence>
<evidence type="ECO:0000313" key="19">
    <source>
        <dbReference type="EMBL" id="MEJ5905593.1"/>
    </source>
</evidence>
<keyword evidence="13 16" id="KW-0239">DNA-directed DNA polymerase</keyword>
<organism evidence="19 20">
    <name type="scientific">Pseudomonas kermanshahensis</name>
    <dbReference type="NCBI Taxonomy" id="2745482"/>
    <lineage>
        <taxon>Bacteria</taxon>
        <taxon>Pseudomonadati</taxon>
        <taxon>Pseudomonadota</taxon>
        <taxon>Gammaproteobacteria</taxon>
        <taxon>Pseudomonadales</taxon>
        <taxon>Pseudomonadaceae</taxon>
        <taxon>Pseudomonas</taxon>
    </lineage>
</organism>
<evidence type="ECO:0000256" key="11">
    <source>
        <dbReference type="ARBA" id="ARBA00022839"/>
    </source>
</evidence>
<proteinExistence type="predicted"/>
<keyword evidence="11 16" id="KW-0269">Exonuclease</keyword>
<dbReference type="Proteomes" id="UP001377692">
    <property type="component" value="Unassembled WGS sequence"/>
</dbReference>
<dbReference type="GO" id="GO:0003887">
    <property type="term" value="F:DNA-directed DNA polymerase activity"/>
    <property type="evidence" value="ECO:0007669"/>
    <property type="project" value="UniProtKB-EC"/>
</dbReference>
<dbReference type="NCBIfam" id="TIGR01406">
    <property type="entry name" value="dnaQ_proteo"/>
    <property type="match status" value="1"/>
</dbReference>
<evidence type="ECO:0000256" key="2">
    <source>
        <dbReference type="ARBA" id="ARBA00001946"/>
    </source>
</evidence>
<keyword evidence="7 16" id="KW-0235">DNA replication</keyword>
<accession>A0ABU8R6U8</accession>
<keyword evidence="10 16" id="KW-0378">Hydrolase</keyword>
<evidence type="ECO:0000256" key="6">
    <source>
        <dbReference type="ARBA" id="ARBA00022695"/>
    </source>
</evidence>
<evidence type="ECO:0000256" key="15">
    <source>
        <dbReference type="ARBA" id="ARBA00049244"/>
    </source>
</evidence>
<comment type="catalytic activity">
    <reaction evidence="15 16">
        <text>DNA(n) + a 2'-deoxyribonucleoside 5'-triphosphate = DNA(n+1) + diphosphate</text>
        <dbReference type="Rhea" id="RHEA:22508"/>
        <dbReference type="Rhea" id="RHEA-COMP:17339"/>
        <dbReference type="Rhea" id="RHEA-COMP:17340"/>
        <dbReference type="ChEBI" id="CHEBI:33019"/>
        <dbReference type="ChEBI" id="CHEBI:61560"/>
        <dbReference type="ChEBI" id="CHEBI:173112"/>
        <dbReference type="EC" id="2.7.7.7"/>
    </reaction>
</comment>
<protein>
    <recommendedName>
        <fullName evidence="4 16">DNA polymerase III subunit epsilon</fullName>
        <ecNumber evidence="3 16">2.7.7.7</ecNumber>
    </recommendedName>
</protein>
<dbReference type="SMART" id="SM00479">
    <property type="entry name" value="EXOIII"/>
    <property type="match status" value="1"/>
</dbReference>
<dbReference type="EMBL" id="JBBHLD010000009">
    <property type="protein sequence ID" value="MEJ5905593.1"/>
    <property type="molecule type" value="Genomic_DNA"/>
</dbReference>
<dbReference type="InterPro" id="IPR036397">
    <property type="entry name" value="RNaseH_sf"/>
</dbReference>
<evidence type="ECO:0000256" key="14">
    <source>
        <dbReference type="ARBA" id="ARBA00023211"/>
    </source>
</evidence>
<evidence type="ECO:0000256" key="17">
    <source>
        <dbReference type="SAM" id="MobiDB-lite"/>
    </source>
</evidence>
<feature type="domain" description="Exonuclease" evidence="18">
    <location>
        <begin position="9"/>
        <end position="183"/>
    </location>
</feature>
<dbReference type="Gene3D" id="3.30.420.10">
    <property type="entry name" value="Ribonuclease H-like superfamily/Ribonuclease H"/>
    <property type="match status" value="1"/>
</dbReference>
<keyword evidence="5 16" id="KW-0808">Transferase</keyword>
<evidence type="ECO:0000256" key="9">
    <source>
        <dbReference type="ARBA" id="ARBA00022723"/>
    </source>
</evidence>
<keyword evidence="9 16" id="KW-0479">Metal-binding</keyword>
<dbReference type="NCBIfam" id="TIGR00573">
    <property type="entry name" value="dnaq"/>
    <property type="match status" value="1"/>
</dbReference>
<evidence type="ECO:0000256" key="13">
    <source>
        <dbReference type="ARBA" id="ARBA00022932"/>
    </source>
</evidence>
<sequence length="253" mass="27172">MVDTSGPVRLVILDTETTGMPVSEGHRIIEIGCVEVIGRRLTGRHFHVYLQPDRESDEGAIGVHGITDTFLIGKPRFAEVAEEFFEFIQGATLVIHNAAFDVGFINNEFALLGQHDRADLSQHCTILDTLLLARSRHPGQRNSLDALCKRYDIDNSGRELHGALLDSELLADVYLAMTGGQTSLSLAGNGAEGDNEEQGSGGSEIRRITGRAPGRVIMASAEELEAHAERLAAIAKSAGAPSMWQALTEASAG</sequence>
<dbReference type="RefSeq" id="WP_339549428.1">
    <property type="nucleotide sequence ID" value="NZ_JBBHLD010000009.1"/>
</dbReference>
<dbReference type="CDD" id="cd06131">
    <property type="entry name" value="DNA_pol_III_epsilon_Ecoli_like"/>
    <property type="match status" value="1"/>
</dbReference>
<evidence type="ECO:0000256" key="16">
    <source>
        <dbReference type="RuleBase" id="RU364087"/>
    </source>
</evidence>
<dbReference type="PANTHER" id="PTHR30231:SF41">
    <property type="entry name" value="DNA POLYMERASE III SUBUNIT EPSILON"/>
    <property type="match status" value="1"/>
</dbReference>
<dbReference type="NCBIfam" id="NF004316">
    <property type="entry name" value="PRK05711.1"/>
    <property type="match status" value="1"/>
</dbReference>
<evidence type="ECO:0000256" key="12">
    <source>
        <dbReference type="ARBA" id="ARBA00022842"/>
    </source>
</evidence>
<gene>
    <name evidence="16 19" type="primary">dnaQ</name>
    <name evidence="19" type="ORF">V7V80_12955</name>
</gene>
<dbReference type="InterPro" id="IPR012337">
    <property type="entry name" value="RNaseH-like_sf"/>
</dbReference>
<comment type="function">
    <text evidence="16">DNA polymerase III is a complex, multichain enzyme responsible for most of the replicative synthesis in bacteria. The epsilon subunit contain the editing function and is a proofreading 3'-5' exonuclease.</text>
</comment>
<evidence type="ECO:0000256" key="3">
    <source>
        <dbReference type="ARBA" id="ARBA00012417"/>
    </source>
</evidence>